<evidence type="ECO:0000313" key="2">
    <source>
        <dbReference type="Proteomes" id="UP000255326"/>
    </source>
</evidence>
<accession>A0A370GF52</accession>
<dbReference type="EMBL" id="QQAY01000005">
    <property type="protein sequence ID" value="RDI42307.1"/>
    <property type="molecule type" value="Genomic_DNA"/>
</dbReference>
<proteinExistence type="predicted"/>
<gene>
    <name evidence="1" type="ORF">DFR59_105148</name>
</gene>
<dbReference type="AlphaFoldDB" id="A0A370GF52"/>
<name>A0A370GF52_9BACI</name>
<comment type="caution">
    <text evidence="1">The sequence shown here is derived from an EMBL/GenBank/DDBJ whole genome shotgun (WGS) entry which is preliminary data.</text>
</comment>
<sequence length="57" mass="6793">MSEDSPAPPLKYLFLFTDVQVRYNRIGRKTQKNCSIHAETIEQIIEKVQMTNEYFNR</sequence>
<evidence type="ECO:0000313" key="1">
    <source>
        <dbReference type="EMBL" id="RDI42307.1"/>
    </source>
</evidence>
<reference evidence="1 2" key="1">
    <citation type="submission" date="2018-07" db="EMBL/GenBank/DDBJ databases">
        <title>Genomic Encyclopedia of Type Strains, Phase IV (KMG-IV): sequencing the most valuable type-strain genomes for metagenomic binning, comparative biology and taxonomic classification.</title>
        <authorList>
            <person name="Goeker M."/>
        </authorList>
    </citation>
    <scope>NUCLEOTIDE SEQUENCE [LARGE SCALE GENOMIC DNA]</scope>
    <source>
        <strain evidence="1 2">DSM 25281</strain>
    </source>
</reference>
<organism evidence="1 2">
    <name type="scientific">Falsibacillus pallidus</name>
    <dbReference type="NCBI Taxonomy" id="493781"/>
    <lineage>
        <taxon>Bacteria</taxon>
        <taxon>Bacillati</taxon>
        <taxon>Bacillota</taxon>
        <taxon>Bacilli</taxon>
        <taxon>Bacillales</taxon>
        <taxon>Bacillaceae</taxon>
        <taxon>Falsibacillus</taxon>
    </lineage>
</organism>
<protein>
    <submittedName>
        <fullName evidence="1">Uncharacterized protein</fullName>
    </submittedName>
</protein>
<dbReference type="Proteomes" id="UP000255326">
    <property type="component" value="Unassembled WGS sequence"/>
</dbReference>
<keyword evidence="2" id="KW-1185">Reference proteome</keyword>